<dbReference type="InterPro" id="IPR026365">
    <property type="entry name" value="BcepMu_gp16"/>
</dbReference>
<evidence type="ECO:0000313" key="2">
    <source>
        <dbReference type="Proteomes" id="UP001596103"/>
    </source>
</evidence>
<dbReference type="RefSeq" id="WP_377715255.1">
    <property type="nucleotide sequence ID" value="NZ_JBHSMP010000038.1"/>
</dbReference>
<keyword evidence="1" id="KW-0238">DNA-binding</keyword>
<accession>A0ABW0JFQ0</accession>
<comment type="caution">
    <text evidence="1">The sequence shown here is derived from an EMBL/GenBank/DDBJ whole genome shotgun (WGS) entry which is preliminary data.</text>
</comment>
<sequence>MTQLRTRTEVRKMLSESGKAVAEVARDLGVHVNTVHGVLAGRPATRGDAHKVAVALGLKAGTLEPVRYLCMTGMQPAQGAAGS</sequence>
<dbReference type="GO" id="GO:0003677">
    <property type="term" value="F:DNA binding"/>
    <property type="evidence" value="ECO:0007669"/>
    <property type="project" value="UniProtKB-KW"/>
</dbReference>
<dbReference type="InterPro" id="IPR010982">
    <property type="entry name" value="Lambda_DNA-bd_dom_sf"/>
</dbReference>
<dbReference type="NCBIfam" id="TIGR04111">
    <property type="entry name" value="BcepMu_gp16"/>
    <property type="match status" value="1"/>
</dbReference>
<gene>
    <name evidence="1" type="ORF">ACFPTO_23685</name>
</gene>
<dbReference type="Gene3D" id="1.10.260.40">
    <property type="entry name" value="lambda repressor-like DNA-binding domains"/>
    <property type="match status" value="1"/>
</dbReference>
<protein>
    <submittedName>
        <fullName evidence="1">DNA-binding protein</fullName>
    </submittedName>
</protein>
<dbReference type="Proteomes" id="UP001596103">
    <property type="component" value="Unassembled WGS sequence"/>
</dbReference>
<organism evidence="1 2">
    <name type="scientific">Paraburkholderia denitrificans</name>
    <dbReference type="NCBI Taxonomy" id="694025"/>
    <lineage>
        <taxon>Bacteria</taxon>
        <taxon>Pseudomonadati</taxon>
        <taxon>Pseudomonadota</taxon>
        <taxon>Betaproteobacteria</taxon>
        <taxon>Burkholderiales</taxon>
        <taxon>Burkholderiaceae</taxon>
        <taxon>Paraburkholderia</taxon>
    </lineage>
</organism>
<reference evidence="2" key="1">
    <citation type="journal article" date="2019" name="Int. J. Syst. Evol. Microbiol.">
        <title>The Global Catalogue of Microorganisms (GCM) 10K type strain sequencing project: providing services to taxonomists for standard genome sequencing and annotation.</title>
        <authorList>
            <consortium name="The Broad Institute Genomics Platform"/>
            <consortium name="The Broad Institute Genome Sequencing Center for Infectious Disease"/>
            <person name="Wu L."/>
            <person name="Ma J."/>
        </authorList>
    </citation>
    <scope>NUCLEOTIDE SEQUENCE [LARGE SCALE GENOMIC DNA]</scope>
    <source>
        <strain evidence="2">CCUG 56042</strain>
    </source>
</reference>
<dbReference type="EMBL" id="JBHSMP010000038">
    <property type="protein sequence ID" value="MFC5431770.1"/>
    <property type="molecule type" value="Genomic_DNA"/>
</dbReference>
<keyword evidence="2" id="KW-1185">Reference proteome</keyword>
<evidence type="ECO:0000313" key="1">
    <source>
        <dbReference type="EMBL" id="MFC5431770.1"/>
    </source>
</evidence>
<proteinExistence type="predicted"/>
<name>A0ABW0JFQ0_9BURK</name>